<dbReference type="PANTHER" id="PTHR33734">
    <property type="entry name" value="LYSM DOMAIN-CONTAINING GPI-ANCHORED PROTEIN 2"/>
    <property type="match status" value="1"/>
</dbReference>
<evidence type="ECO:0000313" key="2">
    <source>
        <dbReference type="EMBL" id="TGE73569.1"/>
    </source>
</evidence>
<evidence type="ECO:0000313" key="3">
    <source>
        <dbReference type="Proteomes" id="UP000297646"/>
    </source>
</evidence>
<sequence>MGQVSTKAIVAGVAGALGVVATTQVPMVQAAVDQLANIATDSEHVATTHESSAVVDNDDKQVTTKSDVVRDKVLAAAPKISLRAVANVAPVAPATDNVGDVELLANSETEVPSSATAVYTPAASSAATSAAVTPAEQAVVSEAEATTEKPADTITYIIKDGDTLGQLAAQYGVSVAAIQALNSGVDVTMLQIGQIVYIPAAGAATATSASVAASEAPAVASVAPSEAPVVAESSVVSQTSEVASEAPVASEASVVSEAPVAPAESSVVSETPVMASEAPAEVPATSVATSETAVAPSEAASVASEAPASDYVNAPALFKVV</sequence>
<dbReference type="Proteomes" id="UP000297646">
    <property type="component" value="Unassembled WGS sequence"/>
</dbReference>
<accession>A0A4Z0RZ56</accession>
<dbReference type="SUPFAM" id="SSF54106">
    <property type="entry name" value="LysM domain"/>
    <property type="match status" value="1"/>
</dbReference>
<dbReference type="RefSeq" id="WP_135518809.1">
    <property type="nucleotide sequence ID" value="NZ_PVSN01000026.1"/>
</dbReference>
<reference evidence="2 3" key="1">
    <citation type="submission" date="2018-03" db="EMBL/GenBank/DDBJ databases">
        <title>Genome sequencing of Weissella confusa isolates.</title>
        <authorList>
            <person name="Kajala I."/>
            <person name="Baruah R."/>
            <person name="Bergsveinson J."/>
            <person name="Juvonen R."/>
            <person name="Ziola B."/>
        </authorList>
    </citation>
    <scope>NUCLEOTIDE SEQUENCE [LARGE SCALE GENOMIC DNA]</scope>
    <source>
        <strain evidence="2 3">VTT E-062653</strain>
    </source>
</reference>
<dbReference type="InterPro" id="IPR018392">
    <property type="entry name" value="LysM"/>
</dbReference>
<proteinExistence type="predicted"/>
<dbReference type="SMART" id="SM00257">
    <property type="entry name" value="LysM"/>
    <property type="match status" value="1"/>
</dbReference>
<dbReference type="PROSITE" id="PS51782">
    <property type="entry name" value="LYSM"/>
    <property type="match status" value="1"/>
</dbReference>
<dbReference type="Gene3D" id="3.10.350.10">
    <property type="entry name" value="LysM domain"/>
    <property type="match status" value="1"/>
</dbReference>
<dbReference type="AlphaFoldDB" id="A0A4Z0RZ56"/>
<dbReference type="Pfam" id="PF01476">
    <property type="entry name" value="LysM"/>
    <property type="match status" value="1"/>
</dbReference>
<evidence type="ECO:0000259" key="1">
    <source>
        <dbReference type="PROSITE" id="PS51782"/>
    </source>
</evidence>
<dbReference type="EMBL" id="PVSN01000026">
    <property type="protein sequence ID" value="TGE73569.1"/>
    <property type="molecule type" value="Genomic_DNA"/>
</dbReference>
<protein>
    <recommendedName>
        <fullName evidence="1">LysM domain-containing protein</fullName>
    </recommendedName>
</protein>
<feature type="domain" description="LysM" evidence="1">
    <location>
        <begin position="154"/>
        <end position="198"/>
    </location>
</feature>
<name>A0A4Z0RZ56_WEICO</name>
<dbReference type="InterPro" id="IPR036779">
    <property type="entry name" value="LysM_dom_sf"/>
</dbReference>
<dbReference type="OrthoDB" id="9778870at2"/>
<dbReference type="CDD" id="cd00118">
    <property type="entry name" value="LysM"/>
    <property type="match status" value="1"/>
</dbReference>
<gene>
    <name evidence="2" type="ORF">C6P11_04175</name>
</gene>
<dbReference type="PANTHER" id="PTHR33734:SF22">
    <property type="entry name" value="MEMBRANE-BOUND LYTIC MUREIN TRANSGLYCOSYLASE D"/>
    <property type="match status" value="1"/>
</dbReference>
<comment type="caution">
    <text evidence="2">The sequence shown here is derived from an EMBL/GenBank/DDBJ whole genome shotgun (WGS) entry which is preliminary data.</text>
</comment>
<organism evidence="2 3">
    <name type="scientific">Weissella confusa</name>
    <name type="common">Lactobacillus confusus</name>
    <dbReference type="NCBI Taxonomy" id="1583"/>
    <lineage>
        <taxon>Bacteria</taxon>
        <taxon>Bacillati</taxon>
        <taxon>Bacillota</taxon>
        <taxon>Bacilli</taxon>
        <taxon>Lactobacillales</taxon>
        <taxon>Lactobacillaceae</taxon>
        <taxon>Weissella</taxon>
    </lineage>
</organism>